<dbReference type="PANTHER" id="PTHR38459">
    <property type="entry name" value="PROPHAGE BACTOPRENOL-LINKED GLUCOSE TRANSLOCASE HOMOLOG"/>
    <property type="match status" value="1"/>
</dbReference>
<feature type="transmembrane region" description="Helical" evidence="6">
    <location>
        <begin position="21"/>
        <end position="44"/>
    </location>
</feature>
<feature type="transmembrane region" description="Helical" evidence="6">
    <location>
        <begin position="56"/>
        <end position="73"/>
    </location>
</feature>
<evidence type="ECO:0000256" key="5">
    <source>
        <dbReference type="ARBA" id="ARBA00023136"/>
    </source>
</evidence>
<dbReference type="InterPro" id="IPR051401">
    <property type="entry name" value="GtrA_CellWall_Glycosyl"/>
</dbReference>
<evidence type="ECO:0000313" key="9">
    <source>
        <dbReference type="Proteomes" id="UP000033572"/>
    </source>
</evidence>
<dbReference type="PANTHER" id="PTHR38459:SF1">
    <property type="entry name" value="PROPHAGE BACTOPRENOL-LINKED GLUCOSE TRANSLOCASE HOMOLOG"/>
    <property type="match status" value="1"/>
</dbReference>
<feature type="transmembrane region" description="Helical" evidence="6">
    <location>
        <begin position="93"/>
        <end position="115"/>
    </location>
</feature>
<dbReference type="AlphaFoldDB" id="A0A0F0KCX9"/>
<dbReference type="Proteomes" id="UP000033572">
    <property type="component" value="Unassembled WGS sequence"/>
</dbReference>
<name>A0A0F0KCX9_9MICO</name>
<evidence type="ECO:0000256" key="6">
    <source>
        <dbReference type="SAM" id="Phobius"/>
    </source>
</evidence>
<keyword evidence="9" id="KW-1185">Reference proteome</keyword>
<dbReference type="Pfam" id="PF04138">
    <property type="entry name" value="GtrA_DPMS_TM"/>
    <property type="match status" value="1"/>
</dbReference>
<keyword evidence="5 6" id="KW-0472">Membrane</keyword>
<dbReference type="GO" id="GO:0000271">
    <property type="term" value="P:polysaccharide biosynthetic process"/>
    <property type="evidence" value="ECO:0007669"/>
    <property type="project" value="InterPro"/>
</dbReference>
<reference evidence="8 9" key="1">
    <citation type="submission" date="2015-02" db="EMBL/GenBank/DDBJ databases">
        <title>Draft genome sequences of ten Microbacterium spp. with emphasis on heavy metal contaminated environments.</title>
        <authorList>
            <person name="Corretto E."/>
        </authorList>
    </citation>
    <scope>NUCLEOTIDE SEQUENCE [LARGE SCALE GENOMIC DNA]</scope>
    <source>
        <strain evidence="8 9">DSM 12966</strain>
    </source>
</reference>
<comment type="similarity">
    <text evidence="2">Belongs to the GtrA family.</text>
</comment>
<evidence type="ECO:0000256" key="4">
    <source>
        <dbReference type="ARBA" id="ARBA00022989"/>
    </source>
</evidence>
<dbReference type="InterPro" id="IPR007267">
    <property type="entry name" value="GtrA_DPMS_TM"/>
</dbReference>
<dbReference type="PATRIC" id="fig|104336.4.peg.3177"/>
<dbReference type="EMBL" id="JYIU01000046">
    <property type="protein sequence ID" value="KJL18030.1"/>
    <property type="molecule type" value="Genomic_DNA"/>
</dbReference>
<evidence type="ECO:0000256" key="2">
    <source>
        <dbReference type="ARBA" id="ARBA00009399"/>
    </source>
</evidence>
<dbReference type="GO" id="GO:0005886">
    <property type="term" value="C:plasma membrane"/>
    <property type="evidence" value="ECO:0007669"/>
    <property type="project" value="TreeGrafter"/>
</dbReference>
<gene>
    <name evidence="8" type="ORF">RN50_03137</name>
</gene>
<proteinExistence type="inferred from homology"/>
<comment type="subcellular location">
    <subcellularLocation>
        <location evidence="1">Membrane</location>
        <topology evidence="1">Multi-pass membrane protein</topology>
    </subcellularLocation>
</comment>
<keyword evidence="3 6" id="KW-0812">Transmembrane</keyword>
<accession>A0A0F0KCX9</accession>
<evidence type="ECO:0000256" key="3">
    <source>
        <dbReference type="ARBA" id="ARBA00022692"/>
    </source>
</evidence>
<evidence type="ECO:0000259" key="7">
    <source>
        <dbReference type="Pfam" id="PF04138"/>
    </source>
</evidence>
<organism evidence="8 9">
    <name type="scientific">Microbacterium foliorum</name>
    <dbReference type="NCBI Taxonomy" id="104336"/>
    <lineage>
        <taxon>Bacteria</taxon>
        <taxon>Bacillati</taxon>
        <taxon>Actinomycetota</taxon>
        <taxon>Actinomycetes</taxon>
        <taxon>Micrococcales</taxon>
        <taxon>Microbacteriaceae</taxon>
        <taxon>Microbacterium</taxon>
    </lineage>
</organism>
<evidence type="ECO:0000313" key="8">
    <source>
        <dbReference type="EMBL" id="KJL18030.1"/>
    </source>
</evidence>
<comment type="caution">
    <text evidence="8">The sequence shown here is derived from an EMBL/GenBank/DDBJ whole genome shotgun (WGS) entry which is preliminary data.</text>
</comment>
<keyword evidence="4 6" id="KW-1133">Transmembrane helix</keyword>
<sequence length="158" mass="16881">MTLTPSAPSLLMSRLASALRGAVPQLATFGGVGLIAFVVDVGGYNLLRATVMPDQVIWAKVISVSVATGVAWLGHRYVTFRTTRRPAVAKELLLFLLANGGGLLIASGCLFVSHYLLGFTSALADNISGNVIGLVLGTLFRYFTYRFLVFRTPQEATS</sequence>
<protein>
    <submittedName>
        <fullName evidence="8">GtrA-like protein</fullName>
    </submittedName>
</protein>
<evidence type="ECO:0000256" key="1">
    <source>
        <dbReference type="ARBA" id="ARBA00004141"/>
    </source>
</evidence>
<feature type="domain" description="GtrA/DPMS transmembrane" evidence="7">
    <location>
        <begin position="29"/>
        <end position="150"/>
    </location>
</feature>
<feature type="transmembrane region" description="Helical" evidence="6">
    <location>
        <begin position="127"/>
        <end position="144"/>
    </location>
</feature>